<evidence type="ECO:0000256" key="3">
    <source>
        <dbReference type="HAMAP-Rule" id="MF_00187"/>
    </source>
</evidence>
<dbReference type="PANTHER" id="PTHR30592">
    <property type="entry name" value="FORMATE DEHYDROGENASE"/>
    <property type="match status" value="1"/>
</dbReference>
<keyword evidence="1 3" id="KW-0963">Cytoplasm</keyword>
<comment type="caution">
    <text evidence="4">The sequence shown here is derived from an EMBL/GenBank/DDBJ whole genome shotgun (WGS) entry which is preliminary data.</text>
</comment>
<dbReference type="AlphaFoldDB" id="A0A967E901"/>
<dbReference type="EMBL" id="JAAOIV010000002">
    <property type="protein sequence ID" value="NHN54705.1"/>
    <property type="molecule type" value="Genomic_DNA"/>
</dbReference>
<dbReference type="GO" id="GO:0016783">
    <property type="term" value="F:sulfurtransferase activity"/>
    <property type="evidence" value="ECO:0007669"/>
    <property type="project" value="InterPro"/>
</dbReference>
<dbReference type="RefSeq" id="WP_166192838.1">
    <property type="nucleotide sequence ID" value="NZ_JAAOIV010000002.1"/>
</dbReference>
<dbReference type="NCBIfam" id="TIGR00129">
    <property type="entry name" value="fdhD_narQ"/>
    <property type="match status" value="1"/>
</dbReference>
<sequence>MGRRIHRRRLTAVRFDDHGQATTHTRAEDLAVEEPLEVRVGGETLTVTMRLPGDDIELVHGLLLGEGLITCREDVLLARYCADTETLNVLEVTLREGERPMPVNAHRTLVMHGGCGLCGKASIDAVQAAGPQVDSAHLPTLDARTLASLPEQLRAQQKAFDRTGGTHAAGLFTANGEPLVVREDIGRHNAVDKVIGWSLLQGVNRVNLTLTVSSRASFDIVQKAAMAGIGTVVTVSAPSALAVQAADDLGITLAAFARGDRVTLCSHEGRVTLGA</sequence>
<dbReference type="PANTHER" id="PTHR30592:SF1">
    <property type="entry name" value="SULFUR CARRIER PROTEIN FDHD"/>
    <property type="match status" value="1"/>
</dbReference>
<dbReference type="Gene3D" id="3.10.20.10">
    <property type="match status" value="1"/>
</dbReference>
<dbReference type="PIRSF" id="PIRSF015626">
    <property type="entry name" value="FdhD"/>
    <property type="match status" value="1"/>
</dbReference>
<keyword evidence="2 3" id="KW-0501">Molybdenum cofactor biosynthesis</keyword>
<dbReference type="HAMAP" id="MF_00187">
    <property type="entry name" value="FdhD"/>
    <property type="match status" value="1"/>
</dbReference>
<comment type="similarity">
    <text evidence="3">Belongs to the FdhD family.</text>
</comment>
<dbReference type="GO" id="GO:0006777">
    <property type="term" value="P:Mo-molybdopterin cofactor biosynthetic process"/>
    <property type="evidence" value="ECO:0007669"/>
    <property type="project" value="UniProtKB-UniRule"/>
</dbReference>
<dbReference type="GO" id="GO:0097163">
    <property type="term" value="F:sulfur carrier activity"/>
    <property type="evidence" value="ECO:0007669"/>
    <property type="project" value="UniProtKB-UniRule"/>
</dbReference>
<protein>
    <recommendedName>
        <fullName evidence="3">Sulfur carrier protein FdhD</fullName>
    </recommendedName>
</protein>
<reference evidence="4" key="1">
    <citation type="submission" date="2020-03" db="EMBL/GenBank/DDBJ databases">
        <title>Draft sequencing of Calidifontibacter sp. DB0510.</title>
        <authorList>
            <person name="Kim D.-U."/>
        </authorList>
    </citation>
    <scope>NUCLEOTIDE SEQUENCE</scope>
    <source>
        <strain evidence="4">DB0510</strain>
    </source>
</reference>
<dbReference type="NCBIfam" id="NF001943">
    <property type="entry name" value="PRK00724.1-2"/>
    <property type="match status" value="1"/>
</dbReference>
<organism evidence="4 5">
    <name type="scientific">Metallococcus carri</name>
    <dbReference type="NCBI Taxonomy" id="1656884"/>
    <lineage>
        <taxon>Bacteria</taxon>
        <taxon>Bacillati</taxon>
        <taxon>Actinomycetota</taxon>
        <taxon>Actinomycetes</taxon>
        <taxon>Micrococcales</taxon>
        <taxon>Dermacoccaceae</taxon>
        <taxon>Metallococcus</taxon>
    </lineage>
</organism>
<dbReference type="Pfam" id="PF02634">
    <property type="entry name" value="FdhD-NarQ"/>
    <property type="match status" value="1"/>
</dbReference>
<feature type="binding site" evidence="3">
    <location>
        <begin position="256"/>
        <end position="261"/>
    </location>
    <ligand>
        <name>Mo-bis(molybdopterin guanine dinucleotide)</name>
        <dbReference type="ChEBI" id="CHEBI:60539"/>
    </ligand>
</feature>
<dbReference type="GO" id="GO:0005737">
    <property type="term" value="C:cytoplasm"/>
    <property type="evidence" value="ECO:0007669"/>
    <property type="project" value="UniProtKB-SubCell"/>
</dbReference>
<feature type="active site" description="Cysteine persulfide intermediate" evidence="3">
    <location>
        <position position="115"/>
    </location>
</feature>
<keyword evidence="5" id="KW-1185">Reference proteome</keyword>
<comment type="subcellular location">
    <subcellularLocation>
        <location evidence="3">Cytoplasm</location>
    </subcellularLocation>
</comment>
<dbReference type="InterPro" id="IPR003786">
    <property type="entry name" value="FdhD"/>
</dbReference>
<evidence type="ECO:0000256" key="1">
    <source>
        <dbReference type="ARBA" id="ARBA00022490"/>
    </source>
</evidence>
<dbReference type="Gene3D" id="3.40.140.10">
    <property type="entry name" value="Cytidine Deaminase, domain 2"/>
    <property type="match status" value="1"/>
</dbReference>
<evidence type="ECO:0000313" key="5">
    <source>
        <dbReference type="Proteomes" id="UP000744769"/>
    </source>
</evidence>
<accession>A0A967E901</accession>
<dbReference type="InterPro" id="IPR016193">
    <property type="entry name" value="Cytidine_deaminase-like"/>
</dbReference>
<comment type="function">
    <text evidence="3">Required for formate dehydrogenase (FDH) activity. Acts as a sulfur carrier protein that transfers sulfur from IscS to the molybdenum cofactor prior to its insertion into FDH.</text>
</comment>
<evidence type="ECO:0000256" key="2">
    <source>
        <dbReference type="ARBA" id="ARBA00023150"/>
    </source>
</evidence>
<dbReference type="Proteomes" id="UP000744769">
    <property type="component" value="Unassembled WGS sequence"/>
</dbReference>
<proteinExistence type="inferred from homology"/>
<gene>
    <name evidence="3 4" type="primary">fdhD</name>
    <name evidence="4" type="ORF">G9U51_02775</name>
</gene>
<dbReference type="SUPFAM" id="SSF53927">
    <property type="entry name" value="Cytidine deaminase-like"/>
    <property type="match status" value="1"/>
</dbReference>
<evidence type="ECO:0000313" key="4">
    <source>
        <dbReference type="EMBL" id="NHN54705.1"/>
    </source>
</evidence>
<name>A0A967E901_9MICO</name>